<evidence type="ECO:0000313" key="1">
    <source>
        <dbReference type="EMBL" id="GLL12007.1"/>
    </source>
</evidence>
<protein>
    <submittedName>
        <fullName evidence="1">Uncharacterized protein</fullName>
    </submittedName>
</protein>
<comment type="caution">
    <text evidence="1">The sequence shown here is derived from an EMBL/GenBank/DDBJ whole genome shotgun (WGS) entry which is preliminary data.</text>
</comment>
<reference evidence="1" key="1">
    <citation type="journal article" date="2014" name="Int. J. Syst. Evol. Microbiol.">
        <title>Complete genome sequence of Corynebacterium casei LMG S-19264T (=DSM 44701T), isolated from a smear-ripened cheese.</title>
        <authorList>
            <consortium name="US DOE Joint Genome Institute (JGI-PGF)"/>
            <person name="Walter F."/>
            <person name="Albersmeier A."/>
            <person name="Kalinowski J."/>
            <person name="Ruckert C."/>
        </authorList>
    </citation>
    <scope>NUCLEOTIDE SEQUENCE</scope>
    <source>
        <strain evidence="1">VKM Ac-1069</strain>
    </source>
</reference>
<dbReference type="RefSeq" id="WP_051737359.1">
    <property type="nucleotide sequence ID" value="NZ_BAAAUZ010000043.1"/>
</dbReference>
<dbReference type="Proteomes" id="UP001143463">
    <property type="component" value="Unassembled WGS sequence"/>
</dbReference>
<evidence type="ECO:0000313" key="2">
    <source>
        <dbReference type="Proteomes" id="UP001143463"/>
    </source>
</evidence>
<gene>
    <name evidence="1" type="ORF">GCM10017577_31480</name>
</gene>
<name>A0A9W6L326_9PSEU</name>
<keyword evidence="2" id="KW-1185">Reference proteome</keyword>
<dbReference type="EMBL" id="BSFQ01000011">
    <property type="protein sequence ID" value="GLL12007.1"/>
    <property type="molecule type" value="Genomic_DNA"/>
</dbReference>
<sequence length="88" mass="9767">MTIRLVTGTAGLDGTAPDIPPHDRCRFRAAAHHARRLYPGCVGELLHRELVAYADFGHRFDREALVPRLADEILARPVHPVDEHQPGA</sequence>
<dbReference type="AlphaFoldDB" id="A0A9W6L326"/>
<proteinExistence type="predicted"/>
<reference evidence="1" key="2">
    <citation type="submission" date="2023-01" db="EMBL/GenBank/DDBJ databases">
        <authorList>
            <person name="Sun Q."/>
            <person name="Evtushenko L."/>
        </authorList>
    </citation>
    <scope>NUCLEOTIDE SEQUENCE</scope>
    <source>
        <strain evidence="1">VKM Ac-1069</strain>
    </source>
</reference>
<accession>A0A9W6L326</accession>
<organism evidence="1 2">
    <name type="scientific">Pseudonocardia halophobica</name>
    <dbReference type="NCBI Taxonomy" id="29401"/>
    <lineage>
        <taxon>Bacteria</taxon>
        <taxon>Bacillati</taxon>
        <taxon>Actinomycetota</taxon>
        <taxon>Actinomycetes</taxon>
        <taxon>Pseudonocardiales</taxon>
        <taxon>Pseudonocardiaceae</taxon>
        <taxon>Pseudonocardia</taxon>
    </lineage>
</organism>